<evidence type="ECO:0000313" key="2">
    <source>
        <dbReference type="Proteomes" id="UP000309676"/>
    </source>
</evidence>
<organism evidence="1 2">
    <name type="scientific">Paenibacillus antri</name>
    <dbReference type="NCBI Taxonomy" id="2582848"/>
    <lineage>
        <taxon>Bacteria</taxon>
        <taxon>Bacillati</taxon>
        <taxon>Bacillota</taxon>
        <taxon>Bacilli</taxon>
        <taxon>Bacillales</taxon>
        <taxon>Paenibacillaceae</taxon>
        <taxon>Paenibacillus</taxon>
    </lineage>
</organism>
<keyword evidence="2" id="KW-1185">Reference proteome</keyword>
<dbReference type="RefSeq" id="WP_138197506.1">
    <property type="nucleotide sequence ID" value="NZ_VCIW01000024.1"/>
</dbReference>
<dbReference type="InterPro" id="IPR008928">
    <property type="entry name" value="6-hairpin_glycosidase_sf"/>
</dbReference>
<comment type="caution">
    <text evidence="1">The sequence shown here is derived from an EMBL/GenBank/DDBJ whole genome shotgun (WGS) entry which is preliminary data.</text>
</comment>
<dbReference type="SUPFAM" id="SSF48208">
    <property type="entry name" value="Six-hairpin glycosidases"/>
    <property type="match status" value="2"/>
</dbReference>
<dbReference type="GO" id="GO:0005975">
    <property type="term" value="P:carbohydrate metabolic process"/>
    <property type="evidence" value="ECO:0007669"/>
    <property type="project" value="InterPro"/>
</dbReference>
<protein>
    <submittedName>
        <fullName evidence="1">Uncharacterized protein</fullName>
    </submittedName>
</protein>
<dbReference type="Proteomes" id="UP000309676">
    <property type="component" value="Unassembled WGS sequence"/>
</dbReference>
<accession>A0A5R9G7V8</accession>
<proteinExistence type="predicted"/>
<sequence>MEQQSFLEDVLQETQQPLRPGVPGKSPFWNKYAKRFVYAPAFDLPLVPGASAYRFTVVGRDGLSRSFHADVPWAPLSPVWNDIPHGLTKLTVEGVDASRENAVANSGEIDFYRAPVFHGPYHEPPPIPYAEAGKRGLRGLFLHSRFQHWLTEGRPDPYMFLNCFASKEIGASIRAMAAYSKLTETKQEVEDAITIARRMADFLIEKAEPPGAPLEHFTPVYWVNPENKIDDWHFRVAVDNVDKMMISEPVRAGFGLLDLYDVTGDATYLEAASRMARTYVKIRREDGTWPLIIERETGAVLEPKPVVPTWILFFFERLGKQYGLAEFADIPGQIAQWLLEHPVEGFHWDSQFEDVKIKVPYRKMAYEQAADTALYLLYNHGGDSEKVRTAEELLRFVEDQFVVWEKPNEGWKTLKFPGGPTKYSQYDVDTWFAPAVIEQFGFVIVARATAVVMRVYAKAYEVTGNAIYLAKARSLANTLVKTQQFHGGGEIPSFPMSSKQITWTNNSVYIALFLLELGSRVDANPAVNNLELSLTGSI</sequence>
<gene>
    <name evidence="1" type="ORF">FE782_27165</name>
</gene>
<dbReference type="AlphaFoldDB" id="A0A5R9G7V8"/>
<evidence type="ECO:0000313" key="1">
    <source>
        <dbReference type="EMBL" id="TLS49124.1"/>
    </source>
</evidence>
<name>A0A5R9G7V8_9BACL</name>
<dbReference type="OrthoDB" id="179491at2"/>
<reference evidence="1 2" key="1">
    <citation type="submission" date="2019-05" db="EMBL/GenBank/DDBJ databases">
        <authorList>
            <person name="Narsing Rao M.P."/>
            <person name="Li W.J."/>
        </authorList>
    </citation>
    <scope>NUCLEOTIDE SEQUENCE [LARGE SCALE GENOMIC DNA]</scope>
    <source>
        <strain evidence="1 2">SYSU_K30003</strain>
    </source>
</reference>
<dbReference type="EMBL" id="VCIW01000024">
    <property type="protein sequence ID" value="TLS49124.1"/>
    <property type="molecule type" value="Genomic_DNA"/>
</dbReference>